<dbReference type="PRINTS" id="PR01346">
    <property type="entry name" value="HELNAPAPROT"/>
</dbReference>
<evidence type="ECO:0000256" key="3">
    <source>
        <dbReference type="RuleBase" id="RU003875"/>
    </source>
</evidence>
<dbReference type="Proteomes" id="UP001057522">
    <property type="component" value="Unassembled WGS sequence"/>
</dbReference>
<dbReference type="CDD" id="cd01043">
    <property type="entry name" value="DPS"/>
    <property type="match status" value="1"/>
</dbReference>
<evidence type="ECO:0000313" key="6">
    <source>
        <dbReference type="Proteomes" id="UP001057522"/>
    </source>
</evidence>
<dbReference type="InterPro" id="IPR008331">
    <property type="entry name" value="Ferritin_DPS_dom"/>
</dbReference>
<protein>
    <submittedName>
        <fullName evidence="5">DNA starvation/stationary phase protection protein</fullName>
    </submittedName>
</protein>
<dbReference type="EMBL" id="JAMOKX010000004">
    <property type="protein sequence ID" value="MCL9819672.1"/>
    <property type="molecule type" value="Genomic_DNA"/>
</dbReference>
<comment type="caution">
    <text evidence="5">The sequence shown here is derived from an EMBL/GenBank/DDBJ whole genome shotgun (WGS) entry which is preliminary data.</text>
</comment>
<organism evidence="5 6">
    <name type="scientific">Helicobacter colisuis</name>
    <dbReference type="NCBI Taxonomy" id="2949739"/>
    <lineage>
        <taxon>Bacteria</taxon>
        <taxon>Pseudomonadati</taxon>
        <taxon>Campylobacterota</taxon>
        <taxon>Epsilonproteobacteria</taxon>
        <taxon>Campylobacterales</taxon>
        <taxon>Helicobacteraceae</taxon>
        <taxon>Helicobacter</taxon>
    </lineage>
</organism>
<dbReference type="PIRSF" id="PIRSF005900">
    <property type="entry name" value="Dps"/>
    <property type="match status" value="1"/>
</dbReference>
<keyword evidence="6" id="KW-1185">Reference proteome</keyword>
<reference evidence="5" key="1">
    <citation type="submission" date="2022-06" db="EMBL/GenBank/DDBJ databases">
        <title>Helicobacter colisuis sp. nov.</title>
        <authorList>
            <person name="Papic B."/>
            <person name="Gruntar I."/>
        </authorList>
    </citation>
    <scope>NUCLEOTIDE SEQUENCE</scope>
    <source>
        <strain evidence="5">11154-15</strain>
    </source>
</reference>
<sequence length="145" mass="16505">MEKIVQQLKQIQADSAVFYIKLHNYHWNVKGMDFHPVHAALESMYDDMADLMDDMAERVLQIGQKPYVTIKDMLAVSKIKEESGTSFDSRTIVQAILPEYEYFLKAFRELSDTAGEANDKATTALADEKIASLEKAIWMIKAQLA</sequence>
<evidence type="ECO:0000313" key="5">
    <source>
        <dbReference type="EMBL" id="MCL9819672.1"/>
    </source>
</evidence>
<dbReference type="PROSITE" id="PS00818">
    <property type="entry name" value="DPS_1"/>
    <property type="match status" value="1"/>
</dbReference>
<dbReference type="SUPFAM" id="SSF47240">
    <property type="entry name" value="Ferritin-like"/>
    <property type="match status" value="1"/>
</dbReference>
<proteinExistence type="inferred from homology"/>
<feature type="domain" description="Ferritin/DPS" evidence="4">
    <location>
        <begin position="6"/>
        <end position="144"/>
    </location>
</feature>
<evidence type="ECO:0000259" key="4">
    <source>
        <dbReference type="Pfam" id="PF00210"/>
    </source>
</evidence>
<dbReference type="Pfam" id="PF00210">
    <property type="entry name" value="Ferritin"/>
    <property type="match status" value="1"/>
</dbReference>
<dbReference type="InterPro" id="IPR012347">
    <property type="entry name" value="Ferritin-like"/>
</dbReference>
<accession>A0ABT0TWH7</accession>
<dbReference type="RefSeq" id="WP_112057248.1">
    <property type="nucleotide sequence ID" value="NZ_JAMOKV010000003.1"/>
</dbReference>
<dbReference type="InterPro" id="IPR002177">
    <property type="entry name" value="DPS_DNA-bd"/>
</dbReference>
<dbReference type="PANTHER" id="PTHR42932:SF1">
    <property type="entry name" value="GENERAL STRESS PROTEIN 20U"/>
    <property type="match status" value="1"/>
</dbReference>
<comment type="subcellular location">
    <subcellularLocation>
        <location evidence="1">Cytoplasm</location>
    </subcellularLocation>
</comment>
<comment type="similarity">
    <text evidence="2 3">Belongs to the Dps family.</text>
</comment>
<evidence type="ECO:0000256" key="1">
    <source>
        <dbReference type="ARBA" id="ARBA00004496"/>
    </source>
</evidence>
<gene>
    <name evidence="5" type="ORF">NCR95_05770</name>
</gene>
<dbReference type="PROSITE" id="PS00819">
    <property type="entry name" value="DPS_2"/>
    <property type="match status" value="1"/>
</dbReference>
<evidence type="ECO:0000256" key="2">
    <source>
        <dbReference type="ARBA" id="ARBA00009497"/>
    </source>
</evidence>
<dbReference type="Gene3D" id="1.20.1260.10">
    <property type="match status" value="1"/>
</dbReference>
<name>A0ABT0TWH7_9HELI</name>
<dbReference type="InterPro" id="IPR009078">
    <property type="entry name" value="Ferritin-like_SF"/>
</dbReference>
<dbReference type="InterPro" id="IPR023188">
    <property type="entry name" value="DPS_DNA-bd_CS"/>
</dbReference>
<dbReference type="PANTHER" id="PTHR42932">
    <property type="entry name" value="GENERAL STRESS PROTEIN 20U"/>
    <property type="match status" value="1"/>
</dbReference>